<dbReference type="Gene3D" id="3.40.50.300">
    <property type="entry name" value="P-loop containing nucleotide triphosphate hydrolases"/>
    <property type="match status" value="1"/>
</dbReference>
<dbReference type="InterPro" id="IPR036627">
    <property type="entry name" value="CobW-likC_sf"/>
</dbReference>
<dbReference type="InterPro" id="IPR051316">
    <property type="entry name" value="Zinc-reg_GTPase_activator"/>
</dbReference>
<reference evidence="10" key="1">
    <citation type="journal article" date="2019" name="Int. J. Syst. Evol. Microbiol.">
        <title>The Global Catalogue of Microorganisms (GCM) 10K type strain sequencing project: providing services to taxonomists for standard genome sequencing and annotation.</title>
        <authorList>
            <consortium name="The Broad Institute Genomics Platform"/>
            <consortium name="The Broad Institute Genome Sequencing Center for Infectious Disease"/>
            <person name="Wu L."/>
            <person name="Ma J."/>
        </authorList>
    </citation>
    <scope>NUCLEOTIDE SEQUENCE [LARGE SCALE GENOMIC DNA]</scope>
    <source>
        <strain evidence="10">CCUG 59129</strain>
    </source>
</reference>
<dbReference type="EMBL" id="JBHTJZ010000024">
    <property type="protein sequence ID" value="MFD0960955.1"/>
    <property type="molecule type" value="Genomic_DNA"/>
</dbReference>
<organism evidence="9 10">
    <name type="scientific">Paenibacillus chungangensis</name>
    <dbReference type="NCBI Taxonomy" id="696535"/>
    <lineage>
        <taxon>Bacteria</taxon>
        <taxon>Bacillati</taxon>
        <taxon>Bacillota</taxon>
        <taxon>Bacilli</taxon>
        <taxon>Bacillales</taxon>
        <taxon>Paenibacillaceae</taxon>
        <taxon>Paenibacillus</taxon>
    </lineage>
</organism>
<comment type="similarity">
    <text evidence="4">Belongs to the SIMIBI class G3E GTPase family. ZNG1 subfamily.</text>
</comment>
<dbReference type="SUPFAM" id="SSF90002">
    <property type="entry name" value="Hypothetical protein YjiA, C-terminal domain"/>
    <property type="match status" value="1"/>
</dbReference>
<evidence type="ECO:0000256" key="2">
    <source>
        <dbReference type="ARBA" id="ARBA00022801"/>
    </source>
</evidence>
<accession>A0ABW3HTZ7</accession>
<evidence type="ECO:0000256" key="1">
    <source>
        <dbReference type="ARBA" id="ARBA00022741"/>
    </source>
</evidence>
<gene>
    <name evidence="9" type="ORF">ACFQ2I_16310</name>
</gene>
<dbReference type="InterPro" id="IPR011629">
    <property type="entry name" value="CobW-like_C"/>
</dbReference>
<comment type="catalytic activity">
    <reaction evidence="5">
        <text>GTP + H2O = GDP + phosphate + H(+)</text>
        <dbReference type="Rhea" id="RHEA:19669"/>
        <dbReference type="ChEBI" id="CHEBI:15377"/>
        <dbReference type="ChEBI" id="CHEBI:15378"/>
        <dbReference type="ChEBI" id="CHEBI:37565"/>
        <dbReference type="ChEBI" id="CHEBI:43474"/>
        <dbReference type="ChEBI" id="CHEBI:58189"/>
    </reaction>
    <physiologicalReaction direction="left-to-right" evidence="5">
        <dbReference type="Rhea" id="RHEA:19670"/>
    </physiologicalReaction>
</comment>
<dbReference type="InterPro" id="IPR003495">
    <property type="entry name" value="CobW/HypB/UreG_nucleotide-bd"/>
</dbReference>
<evidence type="ECO:0000256" key="3">
    <source>
        <dbReference type="ARBA" id="ARBA00023186"/>
    </source>
</evidence>
<evidence type="ECO:0000259" key="7">
    <source>
        <dbReference type="Pfam" id="PF02492"/>
    </source>
</evidence>
<dbReference type="Gene3D" id="3.30.1220.10">
    <property type="entry name" value="CobW-like, C-terminal domain"/>
    <property type="match status" value="1"/>
</dbReference>
<evidence type="ECO:0000313" key="10">
    <source>
        <dbReference type="Proteomes" id="UP001596989"/>
    </source>
</evidence>
<dbReference type="SUPFAM" id="SSF52540">
    <property type="entry name" value="P-loop containing nucleoside triphosphate hydrolases"/>
    <property type="match status" value="1"/>
</dbReference>
<evidence type="ECO:0000256" key="5">
    <source>
        <dbReference type="ARBA" id="ARBA00049117"/>
    </source>
</evidence>
<feature type="domain" description="CobW/HypB/UreG nucleotide-binding" evidence="7">
    <location>
        <begin position="19"/>
        <end position="199"/>
    </location>
</feature>
<keyword evidence="1" id="KW-0547">Nucleotide-binding</keyword>
<evidence type="ECO:0000256" key="4">
    <source>
        <dbReference type="ARBA" id="ARBA00034320"/>
    </source>
</evidence>
<evidence type="ECO:0000259" key="8">
    <source>
        <dbReference type="Pfam" id="PF07683"/>
    </source>
</evidence>
<dbReference type="PANTHER" id="PTHR13748:SF62">
    <property type="entry name" value="COBW DOMAIN-CONTAINING PROTEIN"/>
    <property type="match status" value="1"/>
</dbReference>
<feature type="region of interest" description="Disordered" evidence="6">
    <location>
        <begin position="222"/>
        <end position="251"/>
    </location>
</feature>
<dbReference type="Proteomes" id="UP001596989">
    <property type="component" value="Unassembled WGS sequence"/>
</dbReference>
<comment type="caution">
    <text evidence="9">The sequence shown here is derived from an EMBL/GenBank/DDBJ whole genome shotgun (WGS) entry which is preliminary data.</text>
</comment>
<dbReference type="PANTHER" id="PTHR13748">
    <property type="entry name" value="COBW-RELATED"/>
    <property type="match status" value="1"/>
</dbReference>
<evidence type="ECO:0000256" key="6">
    <source>
        <dbReference type="SAM" id="MobiDB-lite"/>
    </source>
</evidence>
<sequence length="347" mass="39516">MTNKLAKTNKLTMTERVTPVILLSGFLGSGKTTLLGNLLQQYKEKGLKPAVVMNEIGDTNLDGQLVDDDVPLTELLSGCICCSMKGDLGLELYKLLSESQPDVIIIESTGAANPMETIDAVTEASMYKTVELTSILTVVDGPELLRRHKTGKGRTFKLMKEQIRCGTHLLLNKSDKLMPEEIVEAQQLLRDWNSHASIMETVRCQPADWDWLTEERSVRPLPLNHEEARHTGNDEEAEEKPGTTNAADHHHSHSHVMVLTHYWKKPIDSESFEVLLNKLPDNIYRAKGILTFRDTPSRFLFQYAFKETDFMRIEPQDEVRDVAVFIGEHFSKEWLMRQLERLEQEVE</sequence>
<dbReference type="Pfam" id="PF02492">
    <property type="entry name" value="cobW"/>
    <property type="match status" value="1"/>
</dbReference>
<protein>
    <submittedName>
        <fullName evidence="9">CobW family GTP-binding protein</fullName>
    </submittedName>
</protein>
<keyword evidence="10" id="KW-1185">Reference proteome</keyword>
<keyword evidence="3" id="KW-0143">Chaperone</keyword>
<keyword evidence="2" id="KW-0378">Hydrolase</keyword>
<dbReference type="CDD" id="cd03112">
    <property type="entry name" value="CobW-like"/>
    <property type="match status" value="1"/>
</dbReference>
<evidence type="ECO:0000313" key="9">
    <source>
        <dbReference type="EMBL" id="MFD0960955.1"/>
    </source>
</evidence>
<name>A0ABW3HTZ7_9BACL</name>
<dbReference type="Pfam" id="PF07683">
    <property type="entry name" value="CobW_C"/>
    <property type="match status" value="1"/>
</dbReference>
<dbReference type="InterPro" id="IPR027417">
    <property type="entry name" value="P-loop_NTPase"/>
</dbReference>
<feature type="compositionally biased region" description="Basic and acidic residues" evidence="6">
    <location>
        <begin position="222"/>
        <end position="233"/>
    </location>
</feature>
<feature type="domain" description="CobW C-terminal" evidence="8">
    <location>
        <begin position="264"/>
        <end position="341"/>
    </location>
</feature>
<dbReference type="RefSeq" id="WP_377565959.1">
    <property type="nucleotide sequence ID" value="NZ_JBHTJZ010000024.1"/>
</dbReference>
<proteinExistence type="inferred from homology"/>